<protein>
    <submittedName>
        <fullName evidence="1">Uncharacterized protein</fullName>
    </submittedName>
</protein>
<reference evidence="1 2" key="1">
    <citation type="journal article" date="2019" name="Int. J. Syst. Evol. Microbiol.">
        <title>The Global Catalogue of Microorganisms (GCM) 10K type strain sequencing project: providing services to taxonomists for standard genome sequencing and annotation.</title>
        <authorList>
            <consortium name="The Broad Institute Genomics Platform"/>
            <consortium name="The Broad Institute Genome Sequencing Center for Infectious Disease"/>
            <person name="Wu L."/>
            <person name="Ma J."/>
        </authorList>
    </citation>
    <scope>NUCLEOTIDE SEQUENCE [LARGE SCALE GENOMIC DNA]</scope>
    <source>
        <strain evidence="1 2">JCM 6835</strain>
    </source>
</reference>
<comment type="caution">
    <text evidence="1">The sequence shown here is derived from an EMBL/GenBank/DDBJ whole genome shotgun (WGS) entry which is preliminary data.</text>
</comment>
<evidence type="ECO:0000313" key="2">
    <source>
        <dbReference type="Proteomes" id="UP001501666"/>
    </source>
</evidence>
<sequence>MPGVRAKIVDLLHSPARTRASGAWLIGQRGTVVMVLRNGTLALFELDDAADDLPGGVRRWPVHWDDLLVYATESGSDHPCDVYRLGLSGTGRNAVQHAVPLDTKISLCGESMYPLPVCGWSIPFSPTADRACLECVHRAELP</sequence>
<dbReference type="EMBL" id="BAAATE010000007">
    <property type="protein sequence ID" value="GAA2660611.1"/>
    <property type="molecule type" value="Genomic_DNA"/>
</dbReference>
<proteinExistence type="predicted"/>
<organism evidence="1 2">
    <name type="scientific">Nonomuraea recticatena</name>
    <dbReference type="NCBI Taxonomy" id="46178"/>
    <lineage>
        <taxon>Bacteria</taxon>
        <taxon>Bacillati</taxon>
        <taxon>Actinomycetota</taxon>
        <taxon>Actinomycetes</taxon>
        <taxon>Streptosporangiales</taxon>
        <taxon>Streptosporangiaceae</taxon>
        <taxon>Nonomuraea</taxon>
    </lineage>
</organism>
<name>A0ABN3RUC7_9ACTN</name>
<gene>
    <name evidence="1" type="ORF">GCM10010412_033130</name>
</gene>
<accession>A0ABN3RUC7</accession>
<evidence type="ECO:0000313" key="1">
    <source>
        <dbReference type="EMBL" id="GAA2660611.1"/>
    </source>
</evidence>
<keyword evidence="2" id="KW-1185">Reference proteome</keyword>
<dbReference type="Proteomes" id="UP001501666">
    <property type="component" value="Unassembled WGS sequence"/>
</dbReference>